<evidence type="ECO:0000256" key="3">
    <source>
        <dbReference type="ARBA" id="ARBA00022576"/>
    </source>
</evidence>
<keyword evidence="8" id="KW-1185">Reference proteome</keyword>
<dbReference type="InterPro" id="IPR050103">
    <property type="entry name" value="Class-III_PLP-dep_AT"/>
</dbReference>
<dbReference type="PROSITE" id="PS00600">
    <property type="entry name" value="AA_TRANSFER_CLASS_3"/>
    <property type="match status" value="1"/>
</dbReference>
<evidence type="ECO:0000256" key="2">
    <source>
        <dbReference type="ARBA" id="ARBA00008954"/>
    </source>
</evidence>
<evidence type="ECO:0000256" key="6">
    <source>
        <dbReference type="RuleBase" id="RU003560"/>
    </source>
</evidence>
<organism evidence="7 8">
    <name type="scientific">Acinetobacter tandoii DSM 14970 = CIP 107469</name>
    <dbReference type="NCBI Taxonomy" id="1120927"/>
    <lineage>
        <taxon>Bacteria</taxon>
        <taxon>Pseudomonadati</taxon>
        <taxon>Pseudomonadota</taxon>
        <taxon>Gammaproteobacteria</taxon>
        <taxon>Moraxellales</taxon>
        <taxon>Moraxellaceae</taxon>
        <taxon>Acinetobacter</taxon>
    </lineage>
</organism>
<dbReference type="PANTHER" id="PTHR11986">
    <property type="entry name" value="AMINOTRANSFERASE CLASS III"/>
    <property type="match status" value="1"/>
</dbReference>
<dbReference type="RefSeq" id="WP_016168786.1">
    <property type="nucleotide sequence ID" value="NZ_JHZG01000003.1"/>
</dbReference>
<dbReference type="eggNOG" id="COG0160">
    <property type="taxonomic scope" value="Bacteria"/>
</dbReference>
<gene>
    <name evidence="7" type="ORF">I593_03815</name>
</gene>
<keyword evidence="5 6" id="KW-0663">Pyridoxal phosphate</keyword>
<evidence type="ECO:0000256" key="1">
    <source>
        <dbReference type="ARBA" id="ARBA00001933"/>
    </source>
</evidence>
<dbReference type="CDD" id="cd00610">
    <property type="entry name" value="OAT_like"/>
    <property type="match status" value="1"/>
</dbReference>
<dbReference type="PANTHER" id="PTHR11986:SF58">
    <property type="entry name" value="LEUCINE_METHIONINE RACEMASE"/>
    <property type="match status" value="1"/>
</dbReference>
<dbReference type="Pfam" id="PF00202">
    <property type="entry name" value="Aminotran_3"/>
    <property type="match status" value="1"/>
</dbReference>
<dbReference type="Proteomes" id="UP000016201">
    <property type="component" value="Unassembled WGS sequence"/>
</dbReference>
<dbReference type="InterPro" id="IPR049704">
    <property type="entry name" value="Aminotrans_3_PPA_site"/>
</dbReference>
<comment type="similarity">
    <text evidence="2 6">Belongs to the class-III pyridoxal-phosphate-dependent aminotransferase family.</text>
</comment>
<dbReference type="InterPro" id="IPR015424">
    <property type="entry name" value="PyrdxlP-dep_Trfase"/>
</dbReference>
<dbReference type="PATRIC" id="fig|1120927.3.peg.3711"/>
<evidence type="ECO:0000256" key="5">
    <source>
        <dbReference type="ARBA" id="ARBA00022898"/>
    </source>
</evidence>
<dbReference type="FunFam" id="3.40.640.10:FF:000013">
    <property type="entry name" value="4-aminobutyrate aminotransferase"/>
    <property type="match status" value="1"/>
</dbReference>
<dbReference type="NCBIfam" id="TIGR00700">
    <property type="entry name" value="GABAtrnsam"/>
    <property type="match status" value="1"/>
</dbReference>
<dbReference type="EMBL" id="AQFM01000048">
    <property type="protein sequence ID" value="EOR02541.1"/>
    <property type="molecule type" value="Genomic_DNA"/>
</dbReference>
<dbReference type="SUPFAM" id="SSF53383">
    <property type="entry name" value="PLP-dependent transferases"/>
    <property type="match status" value="1"/>
</dbReference>
<protein>
    <submittedName>
        <fullName evidence="7">4-aminobutyrate transaminase</fullName>
    </submittedName>
</protein>
<dbReference type="GO" id="GO:0030170">
    <property type="term" value="F:pyridoxal phosphate binding"/>
    <property type="evidence" value="ECO:0007669"/>
    <property type="project" value="InterPro"/>
</dbReference>
<dbReference type="OrthoDB" id="9801052at2"/>
<comment type="cofactor">
    <cofactor evidence="1">
        <name>pyridoxal 5'-phosphate</name>
        <dbReference type="ChEBI" id="CHEBI:597326"/>
    </cofactor>
</comment>
<dbReference type="PIRSF" id="PIRSF000521">
    <property type="entry name" value="Transaminase_4ab_Lys_Orn"/>
    <property type="match status" value="1"/>
</dbReference>
<sequence>MDANHSALNARKQQATPRGVGVMCQWYAEKAENATIWDKDGNEYIDFAGGIAVLNTGHRHPKVIAAVTEQLTKFTHTAYQVTPYESYVSLAERINERAPIAGQAKTAFFTTGAEAVENAVKIARSYTGRHGIITFGNGFHGRSFMTMAMTGKTAPYKRDFGVMPGGVFHARYPVASKGISVDAAIESVENIFSEDVSAHDVAAIVLEPVQGEGGFNVVPAEFLKRLRAICDQHGILLIADEVQTGFARTGKLFAMDHYETKADLITMAKSLGGGFPISGVVGRIDVMDAPNPGGLGGTYAGNPIAVAAAHAVIDAIEEEKLCDRANVLGAELVAVLKQIQSETTIVNDVRALGSMVAVEVENADIAKAVQTFAMQKGLLLLTCGKNGNVIRFLYPLTIPTEQFRQALDILKQGFDSLALPATVGAQTAEQSA</sequence>
<dbReference type="AlphaFoldDB" id="R9AR31"/>
<evidence type="ECO:0000313" key="7">
    <source>
        <dbReference type="EMBL" id="EOR02541.1"/>
    </source>
</evidence>
<dbReference type="GO" id="GO:0042802">
    <property type="term" value="F:identical protein binding"/>
    <property type="evidence" value="ECO:0007669"/>
    <property type="project" value="TreeGrafter"/>
</dbReference>
<dbReference type="InterPro" id="IPR005814">
    <property type="entry name" value="Aminotrans_3"/>
</dbReference>
<keyword evidence="3" id="KW-0032">Aminotransferase</keyword>
<name>R9AR31_9GAMM</name>
<dbReference type="Gene3D" id="3.40.640.10">
    <property type="entry name" value="Type I PLP-dependent aspartate aminotransferase-like (Major domain)"/>
    <property type="match status" value="1"/>
</dbReference>
<proteinExistence type="inferred from homology"/>
<dbReference type="InterPro" id="IPR004632">
    <property type="entry name" value="4NH2But_aminotransferase_bac"/>
</dbReference>
<dbReference type="Gene3D" id="3.90.1150.10">
    <property type="entry name" value="Aspartate Aminotransferase, domain 1"/>
    <property type="match status" value="1"/>
</dbReference>
<evidence type="ECO:0000313" key="8">
    <source>
        <dbReference type="Proteomes" id="UP000016201"/>
    </source>
</evidence>
<comment type="caution">
    <text evidence="7">The sequence shown here is derived from an EMBL/GenBank/DDBJ whole genome shotgun (WGS) entry which is preliminary data.</text>
</comment>
<reference evidence="7 8" key="1">
    <citation type="submission" date="2013-03" db="EMBL/GenBank/DDBJ databases">
        <title>The Genome Sequence of Acinetobacter tandoii CIP 107469.</title>
        <authorList>
            <consortium name="The Broad Institute Genome Sequencing Platform"/>
            <consortium name="The Broad Institute Genome Sequencing Center for Infectious Disease"/>
            <person name="Cerqueira G."/>
            <person name="Feldgarden M."/>
            <person name="Courvalin P."/>
            <person name="Perichon B."/>
            <person name="Grillot-Courvalin C."/>
            <person name="Clermont D."/>
            <person name="Rocha E."/>
            <person name="Yoon E.-J."/>
            <person name="Nemec A."/>
            <person name="Walker B."/>
            <person name="Young S.K."/>
            <person name="Zeng Q."/>
            <person name="Gargeya S."/>
            <person name="Fitzgerald M."/>
            <person name="Haas B."/>
            <person name="Abouelleil A."/>
            <person name="Alvarado L."/>
            <person name="Arachchi H.M."/>
            <person name="Berlin A.M."/>
            <person name="Chapman S.B."/>
            <person name="Dewar J."/>
            <person name="Goldberg J."/>
            <person name="Griggs A."/>
            <person name="Gujja S."/>
            <person name="Hansen M."/>
            <person name="Howarth C."/>
            <person name="Imamovic A."/>
            <person name="Larimer J."/>
            <person name="McCowan C."/>
            <person name="Murphy C."/>
            <person name="Neiman D."/>
            <person name="Pearson M."/>
            <person name="Priest M."/>
            <person name="Roberts A."/>
            <person name="Saif S."/>
            <person name="Shea T."/>
            <person name="Sisk P."/>
            <person name="Sykes S."/>
            <person name="Wortman J."/>
            <person name="Nusbaum C."/>
            <person name="Birren B."/>
        </authorList>
    </citation>
    <scope>NUCLEOTIDE SEQUENCE [LARGE SCALE GENOMIC DNA]</scope>
    <source>
        <strain evidence="7 8">CIP 107469</strain>
    </source>
</reference>
<keyword evidence="4" id="KW-0808">Transferase</keyword>
<accession>R9AR31</accession>
<evidence type="ECO:0000256" key="4">
    <source>
        <dbReference type="ARBA" id="ARBA00022679"/>
    </source>
</evidence>
<dbReference type="GO" id="GO:0009448">
    <property type="term" value="P:gamma-aminobutyric acid metabolic process"/>
    <property type="evidence" value="ECO:0007669"/>
    <property type="project" value="InterPro"/>
</dbReference>
<dbReference type="InterPro" id="IPR015422">
    <property type="entry name" value="PyrdxlP-dep_Trfase_small"/>
</dbReference>
<dbReference type="GO" id="GO:0034386">
    <property type="term" value="F:4-aminobutyrate:2-oxoglutarate transaminase activity"/>
    <property type="evidence" value="ECO:0007669"/>
    <property type="project" value="InterPro"/>
</dbReference>
<dbReference type="InterPro" id="IPR015421">
    <property type="entry name" value="PyrdxlP-dep_Trfase_major"/>
</dbReference>